<name>A0A023G799_AMBTT</name>
<dbReference type="InterPro" id="IPR007529">
    <property type="entry name" value="Znf_HIT"/>
</dbReference>
<dbReference type="GO" id="GO:0048254">
    <property type="term" value="P:snoRNA localization"/>
    <property type="evidence" value="ECO:0007669"/>
    <property type="project" value="TreeGrafter"/>
</dbReference>
<keyword evidence="6" id="KW-0479">Metal-binding</keyword>
<keyword evidence="7 11" id="KW-0863">Zinc-finger</keyword>
<evidence type="ECO:0000256" key="12">
    <source>
        <dbReference type="SAM" id="MobiDB-lite"/>
    </source>
</evidence>
<proteinExistence type="evidence at transcript level"/>
<accession>A0A023G799</accession>
<dbReference type="GO" id="GO:0005737">
    <property type="term" value="C:cytoplasm"/>
    <property type="evidence" value="ECO:0007669"/>
    <property type="project" value="UniProtKB-SubCell"/>
</dbReference>
<evidence type="ECO:0000256" key="9">
    <source>
        <dbReference type="ARBA" id="ARBA00023242"/>
    </source>
</evidence>
<evidence type="ECO:0000256" key="2">
    <source>
        <dbReference type="ARBA" id="ARBA00004496"/>
    </source>
</evidence>
<comment type="subunit">
    <text evidence="10">Thyroid receptor interacting proteins (TRIPs) specifically interact with the ligand binding domain of the thyroid receptor (TR). Requires the presence of thyroid hormone for its interaction. Interacts with NUFIP1. Interacts (via HIT-type zinc finger) with the RUVBL1/RUVBL2 complex in the presence of ADP.</text>
</comment>
<comment type="subcellular location">
    <subcellularLocation>
        <location evidence="2">Cytoplasm</location>
    </subcellularLocation>
    <subcellularLocation>
        <location evidence="1">Nucleus</location>
    </subcellularLocation>
</comment>
<evidence type="ECO:0000259" key="13">
    <source>
        <dbReference type="PROSITE" id="PS51083"/>
    </source>
</evidence>
<protein>
    <recommendedName>
        <fullName evidence="3">Zinc finger HIT domain-containing protein 3</fullName>
    </recommendedName>
</protein>
<dbReference type="PANTHER" id="PTHR13483:SF11">
    <property type="entry name" value="ZINC FINGER HIT DOMAIN-CONTAINING PROTEIN 3"/>
    <property type="match status" value="1"/>
</dbReference>
<dbReference type="GO" id="GO:0005634">
    <property type="term" value="C:nucleus"/>
    <property type="evidence" value="ECO:0007669"/>
    <property type="project" value="UniProtKB-SubCell"/>
</dbReference>
<dbReference type="SUPFAM" id="SSF144232">
    <property type="entry name" value="HIT/MYND zinc finger-like"/>
    <property type="match status" value="1"/>
</dbReference>
<keyword evidence="14" id="KW-0675">Receptor</keyword>
<sequence length="141" mass="15890">MVATDQLCGVCGRGEARYRCPRCRTRYCSCGCYRDHKQEKGRCVEPPAPAPETSEEPGYRYPTPDTVPPEKLCQLRASKPVLEALCNEHLRALLRELDRSKDPERMLGSLMREPIFLEFADACLEAVRGGENQESDDHSAC</sequence>
<evidence type="ECO:0000256" key="3">
    <source>
        <dbReference type="ARBA" id="ARBA00021568"/>
    </source>
</evidence>
<dbReference type="AlphaFoldDB" id="A0A023G799"/>
<feature type="region of interest" description="Disordered" evidence="12">
    <location>
        <begin position="39"/>
        <end position="63"/>
    </location>
</feature>
<organism evidence="14">
    <name type="scientific">Amblyomma triste</name>
    <name type="common">Neotropical tick</name>
    <dbReference type="NCBI Taxonomy" id="251400"/>
    <lineage>
        <taxon>Eukaryota</taxon>
        <taxon>Metazoa</taxon>
        <taxon>Ecdysozoa</taxon>
        <taxon>Arthropoda</taxon>
        <taxon>Chelicerata</taxon>
        <taxon>Arachnida</taxon>
        <taxon>Acari</taxon>
        <taxon>Parasitiformes</taxon>
        <taxon>Ixodida</taxon>
        <taxon>Ixodoidea</taxon>
        <taxon>Ixodidae</taxon>
        <taxon>Amblyomminae</taxon>
        <taxon>Amblyomma</taxon>
    </lineage>
</organism>
<dbReference type="Gene3D" id="3.30.60.190">
    <property type="match status" value="1"/>
</dbReference>
<reference evidence="14" key="1">
    <citation type="submission" date="2014-03" db="EMBL/GenBank/DDBJ databases">
        <title>The sialotranscriptome of Amblyomma triste, Amblyomma parvum and Amblyomma cajennense ticks, uncovered by 454-based RNA-seq.</title>
        <authorList>
            <person name="Garcia G.R."/>
            <person name="Gardinassi L.G."/>
            <person name="Ribeiro J.M."/>
            <person name="Anatriello E."/>
            <person name="Ferreira B.R."/>
            <person name="Moreira H.N."/>
            <person name="Mafra C."/>
            <person name="Olegario M.M."/>
            <person name="Szabo P.J."/>
            <person name="Miranda-Santos I.K."/>
            <person name="Maruyama S.R."/>
        </authorList>
    </citation>
    <scope>NUCLEOTIDE SEQUENCE</scope>
    <source>
        <strain evidence="14">Mato Grasso do Sul</strain>
        <tissue evidence="14">Salivary glands</tissue>
    </source>
</reference>
<evidence type="ECO:0000256" key="5">
    <source>
        <dbReference type="ARBA" id="ARBA00022553"/>
    </source>
</evidence>
<feature type="domain" description="HIT-type" evidence="13">
    <location>
        <begin position="8"/>
        <end position="43"/>
    </location>
</feature>
<dbReference type="GO" id="GO:0070761">
    <property type="term" value="C:pre-snoRNP complex"/>
    <property type="evidence" value="ECO:0007669"/>
    <property type="project" value="TreeGrafter"/>
</dbReference>
<dbReference type="InterPro" id="IPR051639">
    <property type="entry name" value="BCD1"/>
</dbReference>
<evidence type="ECO:0000256" key="10">
    <source>
        <dbReference type="ARBA" id="ARBA00046946"/>
    </source>
</evidence>
<evidence type="ECO:0000256" key="8">
    <source>
        <dbReference type="ARBA" id="ARBA00022833"/>
    </source>
</evidence>
<evidence type="ECO:0000313" key="14">
    <source>
        <dbReference type="EMBL" id="JAC28755.1"/>
    </source>
</evidence>
<dbReference type="GO" id="GO:0000463">
    <property type="term" value="P:maturation of LSU-rRNA from tricistronic rRNA transcript (SSU-rRNA, 5.8S rRNA, LSU-rRNA)"/>
    <property type="evidence" value="ECO:0007669"/>
    <property type="project" value="TreeGrafter"/>
</dbReference>
<dbReference type="GO" id="GO:0008270">
    <property type="term" value="F:zinc ion binding"/>
    <property type="evidence" value="ECO:0007669"/>
    <property type="project" value="UniProtKB-UniRule"/>
</dbReference>
<evidence type="ECO:0000256" key="7">
    <source>
        <dbReference type="ARBA" id="ARBA00022771"/>
    </source>
</evidence>
<dbReference type="Pfam" id="PF04438">
    <property type="entry name" value="zf-HIT"/>
    <property type="match status" value="1"/>
</dbReference>
<keyword evidence="4" id="KW-0963">Cytoplasm</keyword>
<dbReference type="InterPro" id="IPR048371">
    <property type="entry name" value="ZNHIT3_C"/>
</dbReference>
<dbReference type="EMBL" id="GBBM01006663">
    <property type="protein sequence ID" value="JAC28755.1"/>
    <property type="molecule type" value="mRNA"/>
</dbReference>
<evidence type="ECO:0000256" key="11">
    <source>
        <dbReference type="PROSITE-ProRule" id="PRU00453"/>
    </source>
</evidence>
<evidence type="ECO:0000256" key="6">
    <source>
        <dbReference type="ARBA" id="ARBA00022723"/>
    </source>
</evidence>
<keyword evidence="5" id="KW-0597">Phosphoprotein</keyword>
<dbReference type="PROSITE" id="PS51083">
    <property type="entry name" value="ZF_HIT"/>
    <property type="match status" value="1"/>
</dbReference>
<dbReference type="CDD" id="cd23024">
    <property type="entry name" value="zf-HIT_ZNHIT2-3"/>
    <property type="match status" value="1"/>
</dbReference>
<keyword evidence="8" id="KW-0862">Zinc</keyword>
<dbReference type="GO" id="GO:0000492">
    <property type="term" value="P:box C/D snoRNP assembly"/>
    <property type="evidence" value="ECO:0007669"/>
    <property type="project" value="TreeGrafter"/>
</dbReference>
<evidence type="ECO:0000256" key="4">
    <source>
        <dbReference type="ARBA" id="ARBA00022490"/>
    </source>
</evidence>
<dbReference type="PANTHER" id="PTHR13483">
    <property type="entry name" value="BOX C_D SNORNA PROTEIN 1-RELATED"/>
    <property type="match status" value="1"/>
</dbReference>
<dbReference type="Pfam" id="PF21373">
    <property type="entry name" value="ZNHIT3_C"/>
    <property type="match status" value="1"/>
</dbReference>
<evidence type="ECO:0000256" key="1">
    <source>
        <dbReference type="ARBA" id="ARBA00004123"/>
    </source>
</evidence>
<keyword evidence="9" id="KW-0539">Nucleus</keyword>